<protein>
    <recommendedName>
        <fullName evidence="4">Peptidase C1A papain C-terminal domain-containing protein</fullName>
    </recommendedName>
</protein>
<dbReference type="PRINTS" id="PR00705">
    <property type="entry name" value="PAPAIN"/>
</dbReference>
<dbReference type="InterPro" id="IPR013128">
    <property type="entry name" value="Peptidase_C1A"/>
</dbReference>
<keyword evidence="3" id="KW-0812">Transmembrane</keyword>
<evidence type="ECO:0000256" key="2">
    <source>
        <dbReference type="ARBA" id="ARBA00023157"/>
    </source>
</evidence>
<dbReference type="PROSITE" id="PS00639">
    <property type="entry name" value="THIOL_PROTEASE_HIS"/>
    <property type="match status" value="1"/>
</dbReference>
<dbReference type="SMART" id="SM00645">
    <property type="entry name" value="Pept_C1"/>
    <property type="match status" value="1"/>
</dbReference>
<keyword evidence="3" id="KW-0472">Membrane</keyword>
<feature type="transmembrane region" description="Helical" evidence="3">
    <location>
        <begin position="466"/>
        <end position="485"/>
    </location>
</feature>
<evidence type="ECO:0000259" key="4">
    <source>
        <dbReference type="SMART" id="SM00645"/>
    </source>
</evidence>
<dbReference type="InterPro" id="IPR025661">
    <property type="entry name" value="Pept_asp_AS"/>
</dbReference>
<dbReference type="SUPFAM" id="SSF54001">
    <property type="entry name" value="Cysteine proteinases"/>
    <property type="match status" value="1"/>
</dbReference>
<accession>A0A6C0LW42</accession>
<dbReference type="PANTHER" id="PTHR12411">
    <property type="entry name" value="CYSTEINE PROTEASE FAMILY C1-RELATED"/>
    <property type="match status" value="1"/>
</dbReference>
<dbReference type="EMBL" id="MN740574">
    <property type="protein sequence ID" value="QHU34590.1"/>
    <property type="molecule type" value="Genomic_DNA"/>
</dbReference>
<organism evidence="5">
    <name type="scientific">viral metagenome</name>
    <dbReference type="NCBI Taxonomy" id="1070528"/>
    <lineage>
        <taxon>unclassified sequences</taxon>
        <taxon>metagenomes</taxon>
        <taxon>organismal metagenomes</taxon>
    </lineage>
</organism>
<comment type="similarity">
    <text evidence="1">Belongs to the peptidase C1 family.</text>
</comment>
<evidence type="ECO:0000313" key="5">
    <source>
        <dbReference type="EMBL" id="QHU34590.1"/>
    </source>
</evidence>
<dbReference type="Pfam" id="PF00112">
    <property type="entry name" value="Peptidase_C1"/>
    <property type="match status" value="1"/>
</dbReference>
<dbReference type="InterPro" id="IPR025660">
    <property type="entry name" value="Pept_his_AS"/>
</dbReference>
<dbReference type="PROSITE" id="PS00139">
    <property type="entry name" value="THIOL_PROTEASE_CYS"/>
    <property type="match status" value="1"/>
</dbReference>
<dbReference type="AlphaFoldDB" id="A0A6C0LW42"/>
<dbReference type="GO" id="GO:0006508">
    <property type="term" value="P:proteolysis"/>
    <property type="evidence" value="ECO:0007669"/>
    <property type="project" value="InterPro"/>
</dbReference>
<dbReference type="InterPro" id="IPR038765">
    <property type="entry name" value="Papain-like_cys_pep_sf"/>
</dbReference>
<dbReference type="PROSITE" id="PS00640">
    <property type="entry name" value="THIOL_PROTEASE_ASN"/>
    <property type="match status" value="1"/>
</dbReference>
<sequence length="489" mass="54869">MYNLTSFKKLSSDLQAKIIKHPTNTILIDEDKNANDQYSKISKMWNIQTKNPAPDIFDGRKVWKGALCPVEDQGSCGSCWAFASTSTLADRFNIQSLGLMNITLSQTKLILCDWKGSELITNKIGNPIFADDEGNTINNAACYGNSLVDACRYLFQIGTPTEKCIPYNKIFSLDVGEFNKIGSFKRGSSAASQLPLCSEISGPLGDMCSGSVMSDVTAEEEGDPARFYRCLHYYGLYTDGSYGEKQIREEIWKWGPVCTGIVMYPDFYTFDAKNTIYKWNGKGPKVGGHAIEIIGWGEEKGVKYWTVKNSWGIKWGDMGYFRIIRGENNCNIEINILSMMPDFFYPTGFRSGDNRSSPTIGGSPSLNSEWHMSDGPSYKHGITNHQIRDNISNNLKNTAGGLDPTTGYTRRVMITMPWLNFERPVSLGKLPRWSTFIAGRDSTPFTRRKIRDETQRVSTHGNSINSFYSTVVGVVIFSILIVLVFRHKF</sequence>
<dbReference type="InterPro" id="IPR000668">
    <property type="entry name" value="Peptidase_C1A_C"/>
</dbReference>
<dbReference type="GO" id="GO:0008234">
    <property type="term" value="F:cysteine-type peptidase activity"/>
    <property type="evidence" value="ECO:0007669"/>
    <property type="project" value="InterPro"/>
</dbReference>
<keyword evidence="3" id="KW-1133">Transmembrane helix</keyword>
<dbReference type="Gene3D" id="3.90.70.10">
    <property type="entry name" value="Cysteine proteinases"/>
    <property type="match status" value="1"/>
</dbReference>
<proteinExistence type="inferred from homology"/>
<reference evidence="5" key="1">
    <citation type="journal article" date="2020" name="Nature">
        <title>Giant virus diversity and host interactions through global metagenomics.</title>
        <authorList>
            <person name="Schulz F."/>
            <person name="Roux S."/>
            <person name="Paez-Espino D."/>
            <person name="Jungbluth S."/>
            <person name="Walsh D.A."/>
            <person name="Denef V.J."/>
            <person name="McMahon K.D."/>
            <person name="Konstantinidis K.T."/>
            <person name="Eloe-Fadrosh E.A."/>
            <person name="Kyrpides N.C."/>
            <person name="Woyke T."/>
        </authorList>
    </citation>
    <scope>NUCLEOTIDE SEQUENCE</scope>
    <source>
        <strain evidence="5">GVMAG-S-1016713-169</strain>
    </source>
</reference>
<keyword evidence="2" id="KW-1015">Disulfide bond</keyword>
<evidence type="ECO:0000256" key="1">
    <source>
        <dbReference type="ARBA" id="ARBA00008455"/>
    </source>
</evidence>
<evidence type="ECO:0000256" key="3">
    <source>
        <dbReference type="SAM" id="Phobius"/>
    </source>
</evidence>
<feature type="domain" description="Peptidase C1A papain C-terminal" evidence="4">
    <location>
        <begin position="53"/>
        <end position="340"/>
    </location>
</feature>
<dbReference type="InterPro" id="IPR000169">
    <property type="entry name" value="Pept_cys_AS"/>
</dbReference>
<name>A0A6C0LW42_9ZZZZ</name>